<reference evidence="1 2" key="1">
    <citation type="submission" date="2013-04" db="EMBL/GenBank/DDBJ databases">
        <title>Draft genome of the heavy metal tolerant bacterium Lysinibacillus sphaericus strain OT4b.31.</title>
        <authorList>
            <person name="Pena-Montenegro T.D."/>
            <person name="Dussan J."/>
        </authorList>
    </citation>
    <scope>NUCLEOTIDE SEQUENCE [LARGE SCALE GENOMIC DNA]</scope>
    <source>
        <strain evidence="1 2">OT4b.31</strain>
    </source>
</reference>
<dbReference type="Proteomes" id="UP000013911">
    <property type="component" value="Unassembled WGS sequence"/>
</dbReference>
<comment type="caution">
    <text evidence="1">The sequence shown here is derived from an EMBL/GenBank/DDBJ whole genome shotgun (WGS) entry which is preliminary data.</text>
</comment>
<dbReference type="InterPro" id="IPR025020">
    <property type="entry name" value="DUF3908"/>
</dbReference>
<gene>
    <name evidence="1" type="ORF">H131_13088</name>
</gene>
<name>R7ZCK4_LYSSH</name>
<accession>R7ZCK4</accession>
<sequence>MEYQDFRKNVVEGILDDRVTLNKVIKYIDDLLGEDIKAFYAKNLLNQKQTELFYFSSKGILRVLVNQNSFVCHYNQSGVVTKEIQIPHFSNEEHYLKATFANGDSIELNNIEDSNENWQNEYSRM</sequence>
<evidence type="ECO:0000313" key="1">
    <source>
        <dbReference type="EMBL" id="EON71880.1"/>
    </source>
</evidence>
<proteinExistence type="predicted"/>
<dbReference type="HOGENOM" id="CLU_1989950_0_0_9"/>
<dbReference type="AlphaFoldDB" id="R7ZCK4"/>
<dbReference type="RefSeq" id="WP_010859554.1">
    <property type="nucleotide sequence ID" value="NZ_KB933398.1"/>
</dbReference>
<dbReference type="EMBL" id="AQPX01000020">
    <property type="protein sequence ID" value="EON71880.1"/>
    <property type="molecule type" value="Genomic_DNA"/>
</dbReference>
<dbReference type="PATRIC" id="fig|1285586.5.peg.2673"/>
<dbReference type="Pfam" id="PF13048">
    <property type="entry name" value="DUF3908"/>
    <property type="match status" value="1"/>
</dbReference>
<protein>
    <submittedName>
        <fullName evidence="1">Uncharacterized protein</fullName>
    </submittedName>
</protein>
<organism evidence="1 2">
    <name type="scientific">Lysinibacillus sphaericus OT4b.31</name>
    <dbReference type="NCBI Taxonomy" id="1285586"/>
    <lineage>
        <taxon>Bacteria</taxon>
        <taxon>Bacillati</taxon>
        <taxon>Bacillota</taxon>
        <taxon>Bacilli</taxon>
        <taxon>Bacillales</taxon>
        <taxon>Bacillaceae</taxon>
        <taxon>Lysinibacillus</taxon>
    </lineage>
</organism>
<evidence type="ECO:0000313" key="2">
    <source>
        <dbReference type="Proteomes" id="UP000013911"/>
    </source>
</evidence>